<feature type="compositionally biased region" description="Polar residues" evidence="1">
    <location>
        <begin position="461"/>
        <end position="480"/>
    </location>
</feature>
<feature type="domain" description="S1 motif" evidence="2">
    <location>
        <begin position="758"/>
        <end position="826"/>
    </location>
</feature>
<dbReference type="AlphaFoldDB" id="A0A9Q1LJY8"/>
<dbReference type="Pfam" id="PF00575">
    <property type="entry name" value="S1"/>
    <property type="match status" value="1"/>
</dbReference>
<protein>
    <recommendedName>
        <fullName evidence="2">S1 motif domain-containing protein</fullName>
    </recommendedName>
</protein>
<dbReference type="PANTHER" id="PTHR47600:SF1">
    <property type="entry name" value="NUCLEIC ACID-BINDING, OB-FOLD-LIKE PROTEIN"/>
    <property type="match status" value="1"/>
</dbReference>
<proteinExistence type="predicted"/>
<dbReference type="GO" id="GO:0003676">
    <property type="term" value="F:nucleic acid binding"/>
    <property type="evidence" value="ECO:0007669"/>
    <property type="project" value="InterPro"/>
</dbReference>
<gene>
    <name evidence="3" type="ORF">K7X08_029949</name>
</gene>
<dbReference type="SMART" id="SM00316">
    <property type="entry name" value="S1"/>
    <property type="match status" value="2"/>
</dbReference>
<keyword evidence="4" id="KW-1185">Reference proteome</keyword>
<dbReference type="PANTHER" id="PTHR47600">
    <property type="entry name" value="NUCLEIC ACID-BINDING, OB-FOLD-LIKE PROTEIN"/>
    <property type="match status" value="1"/>
</dbReference>
<dbReference type="InterPro" id="IPR003029">
    <property type="entry name" value="S1_domain"/>
</dbReference>
<dbReference type="PROSITE" id="PS50126">
    <property type="entry name" value="S1"/>
    <property type="match status" value="1"/>
</dbReference>
<feature type="compositionally biased region" description="Polar residues" evidence="1">
    <location>
        <begin position="488"/>
        <end position="532"/>
    </location>
</feature>
<name>A0A9Q1LJY8_9SOLA</name>
<evidence type="ECO:0000256" key="1">
    <source>
        <dbReference type="SAM" id="MobiDB-lite"/>
    </source>
</evidence>
<evidence type="ECO:0000313" key="4">
    <source>
        <dbReference type="Proteomes" id="UP001152561"/>
    </source>
</evidence>
<dbReference type="Gene3D" id="2.40.50.140">
    <property type="entry name" value="Nucleic acid-binding proteins"/>
    <property type="match status" value="1"/>
</dbReference>
<feature type="compositionally biased region" description="Polar residues" evidence="1">
    <location>
        <begin position="427"/>
        <end position="445"/>
    </location>
</feature>
<comment type="caution">
    <text evidence="3">The sequence shown here is derived from an EMBL/GenBank/DDBJ whole genome shotgun (WGS) entry which is preliminary data.</text>
</comment>
<feature type="region of interest" description="Disordered" evidence="1">
    <location>
        <begin position="374"/>
        <end position="559"/>
    </location>
</feature>
<dbReference type="Proteomes" id="UP001152561">
    <property type="component" value="Unassembled WGS sequence"/>
</dbReference>
<evidence type="ECO:0000313" key="3">
    <source>
        <dbReference type="EMBL" id="KAJ8538653.1"/>
    </source>
</evidence>
<feature type="compositionally biased region" description="Basic and acidic residues" evidence="1">
    <location>
        <begin position="374"/>
        <end position="413"/>
    </location>
</feature>
<evidence type="ECO:0000259" key="2">
    <source>
        <dbReference type="PROSITE" id="PS50126"/>
    </source>
</evidence>
<dbReference type="OrthoDB" id="1899990at2759"/>
<dbReference type="EMBL" id="JAJAGQ010000017">
    <property type="protein sequence ID" value="KAJ8538653.1"/>
    <property type="molecule type" value="Genomic_DNA"/>
</dbReference>
<sequence>MNNFSRMNNLTLDKTLTTNPFLSISSLHHSRTSKSLCLPKKSNKVLVFSSKHDNSTSITHGFLPRSHFSSKKSKKVDVFADKHDNSSIITSGVLPRTHFCSKNSKNIAVFSAKDDNSSIITSGVLSRTHFSTKKSKKIVVFADKDDNSSLITSGVLSRTYFFTVFACKDDNSNLIASGILSRSIFYRRKTRKVVVFACNNDRSSSNKFDQLDQMELKFGRLIGEDPKLTLAKIISRKTNPETSYLEVEESFGKKKGEITEVPFDASKEKKSLNSSNGLNLVRPVPKKGVKFEVDDKPLKTEAYNKQSQPISRPAVSRKSSVPNVILRKPSLYSEEYESSKFKIKPNLTLKMGKEPKPEKFSDVTLLKKPELMRISSDDIEKNGPSREKSSDVTLLKKPEPMRIDLDESEKNGESSDVLPVASDDTVDNSPTEVYASTSESKNSLLLNKPESDNLNLKVDLNQESSEDQSTLNASNSSSEHISMEENNLRQPLQPSRSSPLEEQSSGTGFQKTDTQPAERSSDFNRPSETGPTESLDAALLGKPKRLDEPKKATSSVTQEDVCSVKSEGYMRNASEIENFLAKSPIKEHEDSDWVRAEELVKSGGRDEVELVSCSTRGFVVSFGSLVGFLPYRNLAARWKFLAFESWLRRKGLDPSMYKQGLGIIDGFGKAASSEAGLDPQIAQNADAEIAPDMKLEDLLRIYDQEKLKFLSSFVGQRIRVSVVLADRNSRRLIFSIKPKEKEELVKKKRSLMAKLQVGDVVKCCIQKITYFGIFVEVEGVQALIHQTEVSWDATLDPESYFKIGQIVEAKVHQLDFSLERIFLSLKEITPDPMMEALEAVVGDHDNLNGELQAAELDTEWPDVESLIKELQQVEGISAVSKGRYCLSPGLAPTFQVYMASMFENQYKLLARSGNRVQEVIVETSLDKEEMKSAIQSCTNKVE</sequence>
<dbReference type="InterPro" id="IPR012340">
    <property type="entry name" value="NA-bd_OB-fold"/>
</dbReference>
<reference evidence="4" key="1">
    <citation type="journal article" date="2023" name="Proc. Natl. Acad. Sci. U.S.A.">
        <title>Genomic and structural basis for evolution of tropane alkaloid biosynthesis.</title>
        <authorList>
            <person name="Wanga Y.-J."/>
            <person name="Taina T."/>
            <person name="Yua J.-Y."/>
            <person name="Lia J."/>
            <person name="Xua B."/>
            <person name="Chenc J."/>
            <person name="D'Auriad J.C."/>
            <person name="Huanga J.-P."/>
            <person name="Huanga S.-X."/>
        </authorList>
    </citation>
    <scope>NUCLEOTIDE SEQUENCE [LARGE SCALE GENOMIC DNA]</scope>
    <source>
        <strain evidence="4">cv. KIB-2019</strain>
    </source>
</reference>
<organism evidence="3 4">
    <name type="scientific">Anisodus acutangulus</name>
    <dbReference type="NCBI Taxonomy" id="402998"/>
    <lineage>
        <taxon>Eukaryota</taxon>
        <taxon>Viridiplantae</taxon>
        <taxon>Streptophyta</taxon>
        <taxon>Embryophyta</taxon>
        <taxon>Tracheophyta</taxon>
        <taxon>Spermatophyta</taxon>
        <taxon>Magnoliopsida</taxon>
        <taxon>eudicotyledons</taxon>
        <taxon>Gunneridae</taxon>
        <taxon>Pentapetalae</taxon>
        <taxon>asterids</taxon>
        <taxon>lamiids</taxon>
        <taxon>Solanales</taxon>
        <taxon>Solanaceae</taxon>
        <taxon>Solanoideae</taxon>
        <taxon>Hyoscyameae</taxon>
        <taxon>Anisodus</taxon>
    </lineage>
</organism>
<accession>A0A9Q1LJY8</accession>
<dbReference type="SUPFAM" id="SSF50249">
    <property type="entry name" value="Nucleic acid-binding proteins"/>
    <property type="match status" value="1"/>
</dbReference>